<dbReference type="Gene3D" id="1.10.10.10">
    <property type="entry name" value="Winged helix-like DNA-binding domain superfamily/Winged helix DNA-binding domain"/>
    <property type="match status" value="1"/>
</dbReference>
<keyword evidence="2" id="KW-0805">Transcription regulation</keyword>
<dbReference type="OrthoDB" id="9797134at2"/>
<dbReference type="Proteomes" id="UP000033651">
    <property type="component" value="Unassembled WGS sequence"/>
</dbReference>
<accession>A0A0F3KMR8</accession>
<evidence type="ECO:0000313" key="9">
    <source>
        <dbReference type="EMBL" id="KJV32498.1"/>
    </source>
</evidence>
<dbReference type="GO" id="GO:0006352">
    <property type="term" value="P:DNA-templated transcription initiation"/>
    <property type="evidence" value="ECO:0007669"/>
    <property type="project" value="InterPro"/>
</dbReference>
<dbReference type="InterPro" id="IPR039425">
    <property type="entry name" value="RNA_pol_sigma-70-like"/>
</dbReference>
<dbReference type="RefSeq" id="WP_045829863.1">
    <property type="nucleotide sequence ID" value="NZ_JZRB01000025.1"/>
</dbReference>
<dbReference type="Pfam" id="PF04542">
    <property type="entry name" value="Sigma70_r2"/>
    <property type="match status" value="1"/>
</dbReference>
<comment type="caution">
    <text evidence="9">The sequence shown here is derived from an EMBL/GenBank/DDBJ whole genome shotgun (WGS) entry which is preliminary data.</text>
</comment>
<dbReference type="PANTHER" id="PTHR43133">
    <property type="entry name" value="RNA POLYMERASE ECF-TYPE SIGMA FACTO"/>
    <property type="match status" value="1"/>
</dbReference>
<dbReference type="SUPFAM" id="SSF88659">
    <property type="entry name" value="Sigma3 and sigma4 domains of RNA polymerase sigma factors"/>
    <property type="match status" value="1"/>
</dbReference>
<dbReference type="Gene3D" id="1.10.1740.10">
    <property type="match status" value="1"/>
</dbReference>
<evidence type="ECO:0000256" key="2">
    <source>
        <dbReference type="ARBA" id="ARBA00023015"/>
    </source>
</evidence>
<keyword evidence="10" id="KW-1185">Reference proteome</keyword>
<organism evidence="9 10">
    <name type="scientific">Luteibacter yeojuensis</name>
    <dbReference type="NCBI Taxonomy" id="345309"/>
    <lineage>
        <taxon>Bacteria</taxon>
        <taxon>Pseudomonadati</taxon>
        <taxon>Pseudomonadota</taxon>
        <taxon>Gammaproteobacteria</taxon>
        <taxon>Lysobacterales</taxon>
        <taxon>Rhodanobacteraceae</taxon>
        <taxon>Luteibacter</taxon>
    </lineage>
</organism>
<dbReference type="InterPro" id="IPR014284">
    <property type="entry name" value="RNA_pol_sigma-70_dom"/>
</dbReference>
<evidence type="ECO:0000256" key="1">
    <source>
        <dbReference type="ARBA" id="ARBA00010641"/>
    </source>
</evidence>
<protein>
    <recommendedName>
        <fullName evidence="11">RNA polymerase sigma-70 factor (ECF subfamily)</fullName>
    </recommendedName>
</protein>
<dbReference type="GO" id="GO:0003677">
    <property type="term" value="F:DNA binding"/>
    <property type="evidence" value="ECO:0007669"/>
    <property type="project" value="UniProtKB-KW"/>
</dbReference>
<evidence type="ECO:0008006" key="11">
    <source>
        <dbReference type="Google" id="ProtNLM"/>
    </source>
</evidence>
<dbReference type="AlphaFoldDB" id="A0A0F3KMR8"/>
<keyword evidence="5" id="KW-0804">Transcription</keyword>
<gene>
    <name evidence="9" type="ORF">VI08_12225</name>
</gene>
<reference evidence="9 10" key="1">
    <citation type="submission" date="2015-03" db="EMBL/GenBank/DDBJ databases">
        <title>Draft genome sequence of Luteibacter yeojuensis strain SU11.</title>
        <authorList>
            <person name="Sulaiman J."/>
            <person name="Priya K."/>
            <person name="Chan K.-G."/>
        </authorList>
    </citation>
    <scope>NUCLEOTIDE SEQUENCE [LARGE SCALE GENOMIC DNA]</scope>
    <source>
        <strain evidence="9 10">SU11</strain>
    </source>
</reference>
<proteinExistence type="inferred from homology"/>
<feature type="domain" description="RNA polymerase sigma factor 70 region 4 type 2" evidence="8">
    <location>
        <begin position="117"/>
        <end position="166"/>
    </location>
</feature>
<dbReference type="PANTHER" id="PTHR43133:SF8">
    <property type="entry name" value="RNA POLYMERASE SIGMA FACTOR HI_1459-RELATED"/>
    <property type="match status" value="1"/>
</dbReference>
<dbReference type="SUPFAM" id="SSF88946">
    <property type="entry name" value="Sigma2 domain of RNA polymerase sigma factors"/>
    <property type="match status" value="1"/>
</dbReference>
<dbReference type="CDD" id="cd06171">
    <property type="entry name" value="Sigma70_r4"/>
    <property type="match status" value="1"/>
</dbReference>
<evidence type="ECO:0000259" key="7">
    <source>
        <dbReference type="Pfam" id="PF04542"/>
    </source>
</evidence>
<keyword evidence="3" id="KW-0731">Sigma factor</keyword>
<dbReference type="PATRIC" id="fig|345309.4.peg.1788"/>
<dbReference type="InterPro" id="IPR013325">
    <property type="entry name" value="RNA_pol_sigma_r2"/>
</dbReference>
<sequence>MISTSNRAVVDELALRHLDAAYNLGRWLLGNEQDASDAVHDAYLRAARACDTYAGGNARAWFLAIVRNCCLARLAVRHKEKKNVAIDGNPAAAERAMPQGDDDVGDSLDSEQRRSLVAQYLRGLPDVYREVLVLREIEELSYREIADVLETPIGTVMSRLARGRTLLHKALTDNGPTEPPHGL</sequence>
<evidence type="ECO:0000256" key="5">
    <source>
        <dbReference type="ARBA" id="ARBA00023163"/>
    </source>
</evidence>
<dbReference type="Pfam" id="PF08281">
    <property type="entry name" value="Sigma70_r4_2"/>
    <property type="match status" value="1"/>
</dbReference>
<dbReference type="InterPro" id="IPR007627">
    <property type="entry name" value="RNA_pol_sigma70_r2"/>
</dbReference>
<dbReference type="InterPro" id="IPR013324">
    <property type="entry name" value="RNA_pol_sigma_r3/r4-like"/>
</dbReference>
<comment type="similarity">
    <text evidence="1">Belongs to the sigma-70 factor family. ECF subfamily.</text>
</comment>
<dbReference type="GO" id="GO:0016987">
    <property type="term" value="F:sigma factor activity"/>
    <property type="evidence" value="ECO:0007669"/>
    <property type="project" value="UniProtKB-KW"/>
</dbReference>
<evidence type="ECO:0000256" key="3">
    <source>
        <dbReference type="ARBA" id="ARBA00023082"/>
    </source>
</evidence>
<feature type="region of interest" description="Disordered" evidence="6">
    <location>
        <begin position="87"/>
        <end position="108"/>
    </location>
</feature>
<feature type="domain" description="RNA polymerase sigma-70 region 2" evidence="7">
    <location>
        <begin position="15"/>
        <end position="75"/>
    </location>
</feature>
<dbReference type="EMBL" id="JZRB01000025">
    <property type="protein sequence ID" value="KJV32498.1"/>
    <property type="molecule type" value="Genomic_DNA"/>
</dbReference>
<dbReference type="InterPro" id="IPR013249">
    <property type="entry name" value="RNA_pol_sigma70_r4_t2"/>
</dbReference>
<dbReference type="InterPro" id="IPR036388">
    <property type="entry name" value="WH-like_DNA-bd_sf"/>
</dbReference>
<evidence type="ECO:0000259" key="8">
    <source>
        <dbReference type="Pfam" id="PF08281"/>
    </source>
</evidence>
<evidence type="ECO:0000256" key="4">
    <source>
        <dbReference type="ARBA" id="ARBA00023125"/>
    </source>
</evidence>
<dbReference type="NCBIfam" id="TIGR02937">
    <property type="entry name" value="sigma70-ECF"/>
    <property type="match status" value="1"/>
</dbReference>
<evidence type="ECO:0000256" key="6">
    <source>
        <dbReference type="SAM" id="MobiDB-lite"/>
    </source>
</evidence>
<name>A0A0F3KMR8_9GAMM</name>
<keyword evidence="4" id="KW-0238">DNA-binding</keyword>
<evidence type="ECO:0000313" key="10">
    <source>
        <dbReference type="Proteomes" id="UP000033651"/>
    </source>
</evidence>